<evidence type="ECO:0000313" key="7">
    <source>
        <dbReference type="Proteomes" id="UP001610563"/>
    </source>
</evidence>
<evidence type="ECO:0000256" key="1">
    <source>
        <dbReference type="ARBA" id="ARBA00001974"/>
    </source>
</evidence>
<reference evidence="6 7" key="1">
    <citation type="submission" date="2024-07" db="EMBL/GenBank/DDBJ databases">
        <title>Section-level genome sequencing and comparative genomics of Aspergillus sections Usti and Cavernicolus.</title>
        <authorList>
            <consortium name="Lawrence Berkeley National Laboratory"/>
            <person name="Nybo J.L."/>
            <person name="Vesth T.C."/>
            <person name="Theobald S."/>
            <person name="Frisvad J.C."/>
            <person name="Larsen T.O."/>
            <person name="Kjaerboelling I."/>
            <person name="Rothschild-Mancinelli K."/>
            <person name="Lyhne E.K."/>
            <person name="Kogle M.E."/>
            <person name="Barry K."/>
            <person name="Clum A."/>
            <person name="Na H."/>
            <person name="Ledsgaard L."/>
            <person name="Lin J."/>
            <person name="Lipzen A."/>
            <person name="Kuo A."/>
            <person name="Riley R."/>
            <person name="Mondo S."/>
            <person name="Labutti K."/>
            <person name="Haridas S."/>
            <person name="Pangalinan J."/>
            <person name="Salamov A.A."/>
            <person name="Simmons B.A."/>
            <person name="Magnuson J.K."/>
            <person name="Chen J."/>
            <person name="Drula E."/>
            <person name="Henrissat B."/>
            <person name="Wiebenga A."/>
            <person name="Lubbers R.J."/>
            <person name="Gomes A.C."/>
            <person name="Makela M.R."/>
            <person name="Stajich J."/>
            <person name="Grigoriev I.V."/>
            <person name="Mortensen U.H."/>
            <person name="De Vries R.P."/>
            <person name="Baker S.E."/>
            <person name="Andersen M.R."/>
        </authorList>
    </citation>
    <scope>NUCLEOTIDE SEQUENCE [LARGE SCALE GENOMIC DNA]</scope>
    <source>
        <strain evidence="6 7">CBS 209.92</strain>
    </source>
</reference>
<comment type="cofactor">
    <cofactor evidence="1">
        <name>FAD</name>
        <dbReference type="ChEBI" id="CHEBI:57692"/>
    </cofactor>
</comment>
<dbReference type="Gene3D" id="3.50.50.60">
    <property type="entry name" value="FAD/NAD(P)-binding domain"/>
    <property type="match status" value="2"/>
</dbReference>
<dbReference type="PANTHER" id="PTHR42877">
    <property type="entry name" value="L-ORNITHINE N(5)-MONOOXYGENASE-RELATED"/>
    <property type="match status" value="1"/>
</dbReference>
<evidence type="ECO:0000256" key="2">
    <source>
        <dbReference type="ARBA" id="ARBA00010139"/>
    </source>
</evidence>
<dbReference type="InterPro" id="IPR051209">
    <property type="entry name" value="FAD-bind_Monooxygenase_sf"/>
</dbReference>
<keyword evidence="7" id="KW-1185">Reference proteome</keyword>
<dbReference type="EMBL" id="JBFTWV010000034">
    <property type="protein sequence ID" value="KAL2795498.1"/>
    <property type="molecule type" value="Genomic_DNA"/>
</dbReference>
<keyword evidence="5" id="KW-0560">Oxidoreductase</keyword>
<proteinExistence type="inferred from homology"/>
<comment type="similarity">
    <text evidence="2">Belongs to the FAD-binding monooxygenase family.</text>
</comment>
<evidence type="ECO:0000313" key="6">
    <source>
        <dbReference type="EMBL" id="KAL2795498.1"/>
    </source>
</evidence>
<keyword evidence="4" id="KW-0274">FAD</keyword>
<name>A0ABR4G8Z1_9EURO</name>
<dbReference type="Pfam" id="PF00743">
    <property type="entry name" value="FMO-like"/>
    <property type="match status" value="1"/>
</dbReference>
<comment type="caution">
    <text evidence="6">The sequence shown here is derived from an EMBL/GenBank/DDBJ whole genome shotgun (WGS) entry which is preliminary data.</text>
</comment>
<dbReference type="SUPFAM" id="SSF51905">
    <property type="entry name" value="FAD/NAD(P)-binding domain"/>
    <property type="match status" value="3"/>
</dbReference>
<organism evidence="6 7">
    <name type="scientific">Aspergillus keveii</name>
    <dbReference type="NCBI Taxonomy" id="714993"/>
    <lineage>
        <taxon>Eukaryota</taxon>
        <taxon>Fungi</taxon>
        <taxon>Dikarya</taxon>
        <taxon>Ascomycota</taxon>
        <taxon>Pezizomycotina</taxon>
        <taxon>Eurotiomycetes</taxon>
        <taxon>Eurotiomycetidae</taxon>
        <taxon>Eurotiales</taxon>
        <taxon>Aspergillaceae</taxon>
        <taxon>Aspergillus</taxon>
        <taxon>Aspergillus subgen. Nidulantes</taxon>
    </lineage>
</organism>
<sequence>MGSTNTLNPADWTIDPAVFAFTPRKLRVVCIGAGFSGLTVAYKLKHERPLDYVNLTIYEKNNEVGGTWFENVYPGVGCDIPIHSYIFYFNPNPHWSHCYVKGPEIQQYILETTEKFGLREKIQFGTKLVSAIWDEAEGRWALKLERGGSVFEDTADVVLDGSGVLNNWSFPDIEGLDTFKGKVLHTAKWDPTYDHTSKRIAIIGNGSSALQVIPAVQPTAKSLVNYIRHATWISTNLAGDITKDGMGTNFAYSPEEKALYARDPAAFLAYRKYVERSVNSVYKLMLSGSEENSFLFNLVNGVMRAKLAKSPPELVEKLIPEFEIGCRRLSPGDGYLEAMQEGNARWEFEPIIRVTEKGIVTESGEEEFDLIVTATGFNTTYIPAWKLVGRDGRRLDVEWREKPEAYFSMCAAGIPNYFFFGGPNAPIGHGSVPALLAWNADYMLDWLEKIATEDIKSVVVKDSIVRDFNRYAAESLKRNVWSKGCTAWYSKKNGPGEYNTVTAMYPGSALQYKEYIKTIRGEHFDIQYNSSNPFRYLGNGELELERAEWGDMAYYIE</sequence>
<dbReference type="InterPro" id="IPR020946">
    <property type="entry name" value="Flavin_mOase-like"/>
</dbReference>
<dbReference type="InterPro" id="IPR036188">
    <property type="entry name" value="FAD/NAD-bd_sf"/>
</dbReference>
<evidence type="ECO:0000256" key="4">
    <source>
        <dbReference type="ARBA" id="ARBA00022827"/>
    </source>
</evidence>
<evidence type="ECO:0000256" key="3">
    <source>
        <dbReference type="ARBA" id="ARBA00022630"/>
    </source>
</evidence>
<evidence type="ECO:0000256" key="5">
    <source>
        <dbReference type="ARBA" id="ARBA00023002"/>
    </source>
</evidence>
<keyword evidence="3" id="KW-0285">Flavoprotein</keyword>
<gene>
    <name evidence="6" type="ORF">BJX66DRAFT_168020</name>
</gene>
<evidence type="ECO:0008006" key="8">
    <source>
        <dbReference type="Google" id="ProtNLM"/>
    </source>
</evidence>
<protein>
    <recommendedName>
        <fullName evidence="8">Flavin-binding monooxygenase</fullName>
    </recommendedName>
</protein>
<dbReference type="PANTHER" id="PTHR42877:SF11">
    <property type="entry name" value="MONOOXYGENASE, PUTATIVE (AFU_ORTHOLOGUE AFUA_6G13790)-RELATED"/>
    <property type="match status" value="1"/>
</dbReference>
<dbReference type="Proteomes" id="UP001610563">
    <property type="component" value="Unassembled WGS sequence"/>
</dbReference>
<accession>A0ABR4G8Z1</accession>